<sequence>MTEPAAPARVSTLELFFDLVFVFTVTQATAALADDLSVRGLVRVLLMVAIIWWMYGGYAWLTNAIAPDSRVRRTLILVGMGGFLTIALAIPDAFGDAGWAFGVGYFVVNAVHTGLFLTVSRAMRVLGVLNLITATLVLAGGFAPGVWRYVLWGAAMALLIASPRLNPIHEFTISAAHFVERHGLVVIIALGESLIAIGVGAAGLAVDWRLIGAAVLGLTVSYLMWWVYFEGGDGGAEHALEAVPMRERAWVAIVSYGYAHYVLLIGIVAVAAGIKKAVGHVDGHLTLGQALLLGGGVAAYLLGDVWFRRRLRIGVARFRLVAAIVALATVPIGMWLAAAQLLALIALLFAMLTTEHRAVGSDLGAKAHP</sequence>
<feature type="transmembrane region" description="Helical" evidence="1">
    <location>
        <begin position="210"/>
        <end position="229"/>
    </location>
</feature>
<reference evidence="3" key="1">
    <citation type="journal article" date="2019" name="Int. J. Syst. Evol. Microbiol.">
        <title>The Global Catalogue of Microorganisms (GCM) 10K type strain sequencing project: providing services to taxonomists for standard genome sequencing and annotation.</title>
        <authorList>
            <consortium name="The Broad Institute Genomics Platform"/>
            <consortium name="The Broad Institute Genome Sequencing Center for Infectious Disease"/>
            <person name="Wu L."/>
            <person name="Ma J."/>
        </authorList>
    </citation>
    <scope>NUCLEOTIDE SEQUENCE [LARGE SCALE GENOMIC DNA]</scope>
    <source>
        <strain evidence="3">JCM 13250</strain>
    </source>
</reference>
<name>A0ABP4YNS3_9ACTN</name>
<evidence type="ECO:0000313" key="2">
    <source>
        <dbReference type="EMBL" id="GAA1819195.1"/>
    </source>
</evidence>
<dbReference type="RefSeq" id="WP_344135706.1">
    <property type="nucleotide sequence ID" value="NZ_BAAALT010000161.1"/>
</dbReference>
<evidence type="ECO:0000313" key="3">
    <source>
        <dbReference type="Proteomes" id="UP001500218"/>
    </source>
</evidence>
<dbReference type="PANTHER" id="PTHR36840">
    <property type="entry name" value="BLL5714 PROTEIN"/>
    <property type="match status" value="1"/>
</dbReference>
<feature type="transmembrane region" description="Helical" evidence="1">
    <location>
        <begin position="97"/>
        <end position="118"/>
    </location>
</feature>
<dbReference type="Proteomes" id="UP001500218">
    <property type="component" value="Unassembled WGS sequence"/>
</dbReference>
<organism evidence="2 3">
    <name type="scientific">Luedemannella flava</name>
    <dbReference type="NCBI Taxonomy" id="349316"/>
    <lineage>
        <taxon>Bacteria</taxon>
        <taxon>Bacillati</taxon>
        <taxon>Actinomycetota</taxon>
        <taxon>Actinomycetes</taxon>
        <taxon>Micromonosporales</taxon>
        <taxon>Micromonosporaceae</taxon>
        <taxon>Luedemannella</taxon>
    </lineage>
</organism>
<evidence type="ECO:0000256" key="1">
    <source>
        <dbReference type="SAM" id="Phobius"/>
    </source>
</evidence>
<feature type="transmembrane region" description="Helical" evidence="1">
    <location>
        <begin position="125"/>
        <end position="143"/>
    </location>
</feature>
<feature type="transmembrane region" description="Helical" evidence="1">
    <location>
        <begin position="185"/>
        <end position="204"/>
    </location>
</feature>
<gene>
    <name evidence="2" type="ORF">GCM10009682_44780</name>
</gene>
<feature type="transmembrane region" description="Helical" evidence="1">
    <location>
        <begin position="319"/>
        <end position="352"/>
    </location>
</feature>
<dbReference type="EMBL" id="BAAALT010000161">
    <property type="protein sequence ID" value="GAA1819195.1"/>
    <property type="molecule type" value="Genomic_DNA"/>
</dbReference>
<dbReference type="Pfam" id="PF06772">
    <property type="entry name" value="LtrA"/>
    <property type="match status" value="1"/>
</dbReference>
<dbReference type="InterPro" id="IPR010640">
    <property type="entry name" value="Low_temperature_requirement_A"/>
</dbReference>
<keyword evidence="3" id="KW-1185">Reference proteome</keyword>
<accession>A0ABP4YNS3</accession>
<feature type="transmembrane region" description="Helical" evidence="1">
    <location>
        <begin position="286"/>
        <end position="307"/>
    </location>
</feature>
<feature type="transmembrane region" description="Helical" evidence="1">
    <location>
        <begin position="250"/>
        <end position="274"/>
    </location>
</feature>
<keyword evidence="1" id="KW-0812">Transmembrane</keyword>
<feature type="transmembrane region" description="Helical" evidence="1">
    <location>
        <begin position="149"/>
        <end position="165"/>
    </location>
</feature>
<proteinExistence type="predicted"/>
<dbReference type="PANTHER" id="PTHR36840:SF1">
    <property type="entry name" value="BLL5714 PROTEIN"/>
    <property type="match status" value="1"/>
</dbReference>
<feature type="transmembrane region" description="Helical" evidence="1">
    <location>
        <begin position="74"/>
        <end position="91"/>
    </location>
</feature>
<comment type="caution">
    <text evidence="2">The sequence shown here is derived from an EMBL/GenBank/DDBJ whole genome shotgun (WGS) entry which is preliminary data.</text>
</comment>
<keyword evidence="1" id="KW-1133">Transmembrane helix</keyword>
<feature type="transmembrane region" description="Helical" evidence="1">
    <location>
        <begin position="44"/>
        <end position="62"/>
    </location>
</feature>
<protein>
    <submittedName>
        <fullName evidence="2">Low temperature requirement protein A</fullName>
    </submittedName>
</protein>
<keyword evidence="1" id="KW-0472">Membrane</keyword>
<feature type="transmembrane region" description="Helical" evidence="1">
    <location>
        <begin position="12"/>
        <end position="32"/>
    </location>
</feature>